<reference evidence="1" key="1">
    <citation type="submission" date="2013-08" db="EMBL/GenBank/DDBJ databases">
        <authorList>
            <person name="Mendez C."/>
            <person name="Richter M."/>
            <person name="Ferrer M."/>
            <person name="Sanchez J."/>
        </authorList>
    </citation>
    <scope>NUCLEOTIDE SEQUENCE</scope>
</reference>
<gene>
    <name evidence="1" type="ORF">B1B_08669</name>
</gene>
<protein>
    <submittedName>
        <fullName evidence="1">Transposase</fullName>
    </submittedName>
</protein>
<proteinExistence type="predicted"/>
<accession>T1AK53</accession>
<evidence type="ECO:0000313" key="1">
    <source>
        <dbReference type="EMBL" id="EQD57712.1"/>
    </source>
</evidence>
<organism evidence="1">
    <name type="scientific">mine drainage metagenome</name>
    <dbReference type="NCBI Taxonomy" id="410659"/>
    <lineage>
        <taxon>unclassified sequences</taxon>
        <taxon>metagenomes</taxon>
        <taxon>ecological metagenomes</taxon>
    </lineage>
</organism>
<sequence length="111" mass="13206">VYSYLKIIQRCLPHLIREVDAFKSSENGKELSEEIHVIFKELKESLKSENMDERKSTKIAFEKRMEEIVKCHDPYGELRKPVEYTRNGLGSWFTCSFYPGMEPTKTWQNRQ</sequence>
<dbReference type="AlphaFoldDB" id="T1AK53"/>
<reference evidence="1" key="2">
    <citation type="journal article" date="2014" name="ISME J.">
        <title>Microbial stratification in low pH oxic and suboxic macroscopic growths along an acid mine drainage.</title>
        <authorList>
            <person name="Mendez-Garcia C."/>
            <person name="Mesa V."/>
            <person name="Sprenger R.R."/>
            <person name="Richter M."/>
            <person name="Diez M.S."/>
            <person name="Solano J."/>
            <person name="Bargiela R."/>
            <person name="Golyshina O.V."/>
            <person name="Manteca A."/>
            <person name="Ramos J.L."/>
            <person name="Gallego J.R."/>
            <person name="Llorente I."/>
            <person name="Martins Dos Santos V.A."/>
            <person name="Jensen O.N."/>
            <person name="Pelaez A.I."/>
            <person name="Sanchez J."/>
            <person name="Ferrer M."/>
        </authorList>
    </citation>
    <scope>NUCLEOTIDE SEQUENCE</scope>
</reference>
<dbReference type="EMBL" id="AUZY01005677">
    <property type="protein sequence ID" value="EQD57712.1"/>
    <property type="molecule type" value="Genomic_DNA"/>
</dbReference>
<name>T1AK53_9ZZZZ</name>
<feature type="non-terminal residue" evidence="1">
    <location>
        <position position="1"/>
    </location>
</feature>
<comment type="caution">
    <text evidence="1">The sequence shown here is derived from an EMBL/GenBank/DDBJ whole genome shotgun (WGS) entry which is preliminary data.</text>
</comment>